<proteinExistence type="inferred from homology"/>
<dbReference type="PANTHER" id="PTHR35024:SF4">
    <property type="entry name" value="POLYMER-FORMING CYTOSKELETAL PROTEIN"/>
    <property type="match status" value="1"/>
</dbReference>
<organism evidence="3 4">
    <name type="scientific">Brumimicrobium oceani</name>
    <dbReference type="NCBI Taxonomy" id="2100725"/>
    <lineage>
        <taxon>Bacteria</taxon>
        <taxon>Pseudomonadati</taxon>
        <taxon>Bacteroidota</taxon>
        <taxon>Flavobacteriia</taxon>
        <taxon>Flavobacteriales</taxon>
        <taxon>Crocinitomicaceae</taxon>
        <taxon>Brumimicrobium</taxon>
    </lineage>
</organism>
<evidence type="ECO:0000256" key="1">
    <source>
        <dbReference type="ARBA" id="ARBA00044755"/>
    </source>
</evidence>
<evidence type="ECO:0000313" key="4">
    <source>
        <dbReference type="Proteomes" id="UP000245370"/>
    </source>
</evidence>
<dbReference type="Pfam" id="PF04519">
    <property type="entry name" value="Bactofilin"/>
    <property type="match status" value="1"/>
</dbReference>
<comment type="similarity">
    <text evidence="1">Belongs to the bactofilin family.</text>
</comment>
<evidence type="ECO:0000313" key="3">
    <source>
        <dbReference type="EMBL" id="PWH85479.1"/>
    </source>
</evidence>
<dbReference type="AlphaFoldDB" id="A0A2U2XCE9"/>
<name>A0A2U2XCE9_9FLAO</name>
<dbReference type="RefSeq" id="WP_109359560.1">
    <property type="nucleotide sequence ID" value="NZ_QFRJ01000006.1"/>
</dbReference>
<reference evidence="3 4" key="1">
    <citation type="submission" date="2018-05" db="EMBL/GenBank/DDBJ databases">
        <title>Brumimicrobium oceani sp. nov., isolated from coastal sediment.</title>
        <authorList>
            <person name="Kou Y."/>
        </authorList>
    </citation>
    <scope>NUCLEOTIDE SEQUENCE [LARGE SCALE GENOMIC DNA]</scope>
    <source>
        <strain evidence="3 4">C305</strain>
    </source>
</reference>
<gene>
    <name evidence="3" type="ORF">DIT68_09490</name>
</gene>
<dbReference type="OrthoDB" id="5432602at2"/>
<dbReference type="EMBL" id="QFRJ01000006">
    <property type="protein sequence ID" value="PWH85479.1"/>
    <property type="molecule type" value="Genomic_DNA"/>
</dbReference>
<dbReference type="Proteomes" id="UP000245370">
    <property type="component" value="Unassembled WGS sequence"/>
</dbReference>
<keyword evidence="4" id="KW-1185">Reference proteome</keyword>
<protein>
    <recommendedName>
        <fullName evidence="5">Cell shape determination protein CcmA</fullName>
    </recommendedName>
</protein>
<dbReference type="PANTHER" id="PTHR35024">
    <property type="entry name" value="HYPOTHETICAL CYTOSOLIC PROTEIN"/>
    <property type="match status" value="1"/>
</dbReference>
<dbReference type="InterPro" id="IPR007607">
    <property type="entry name" value="BacA/B"/>
</dbReference>
<reference evidence="3 4" key="2">
    <citation type="submission" date="2018-05" db="EMBL/GenBank/DDBJ databases">
        <authorList>
            <person name="Lanie J.A."/>
            <person name="Ng W.-L."/>
            <person name="Kazmierczak K.M."/>
            <person name="Andrzejewski T.M."/>
            <person name="Davidsen T.M."/>
            <person name="Wayne K.J."/>
            <person name="Tettelin H."/>
            <person name="Glass J.I."/>
            <person name="Rusch D."/>
            <person name="Podicherti R."/>
            <person name="Tsui H.-C.T."/>
            <person name="Winkler M.E."/>
        </authorList>
    </citation>
    <scope>NUCLEOTIDE SEQUENCE [LARGE SCALE GENOMIC DNA]</scope>
    <source>
        <strain evidence="3 4">C305</strain>
    </source>
</reference>
<evidence type="ECO:0008006" key="5">
    <source>
        <dbReference type="Google" id="ProtNLM"/>
    </source>
</evidence>
<comment type="caution">
    <text evidence="3">The sequence shown here is derived from an EMBL/GenBank/DDBJ whole genome shotgun (WGS) entry which is preliminary data.</text>
</comment>
<sequence length="144" mass="15197">MFKGDKVKSKPESPDRLNRLVSGTKLVGDLTANSSLRVDGEIVGNIQCNGKLVLGQEGVIVGDINATEVEIDGKVEGQIKAEVLLVLHQTASIIGDIQTGRIVIEDGAHVEGNIQTGEASKSNKNFLGKNSKPNGKKLVPTEAV</sequence>
<accession>A0A2U2XCE9</accession>
<feature type="region of interest" description="Disordered" evidence="2">
    <location>
        <begin position="119"/>
        <end position="144"/>
    </location>
</feature>
<evidence type="ECO:0000256" key="2">
    <source>
        <dbReference type="SAM" id="MobiDB-lite"/>
    </source>
</evidence>